<feature type="transmembrane region" description="Helical" evidence="2">
    <location>
        <begin position="202"/>
        <end position="219"/>
    </location>
</feature>
<evidence type="ECO:0000313" key="4">
    <source>
        <dbReference type="Proteomes" id="UP001597114"/>
    </source>
</evidence>
<reference evidence="4" key="1">
    <citation type="journal article" date="2019" name="Int. J. Syst. Evol. Microbiol.">
        <title>The Global Catalogue of Microorganisms (GCM) 10K type strain sequencing project: providing services to taxonomists for standard genome sequencing and annotation.</title>
        <authorList>
            <consortium name="The Broad Institute Genomics Platform"/>
            <consortium name="The Broad Institute Genome Sequencing Center for Infectious Disease"/>
            <person name="Wu L."/>
            <person name="Ma J."/>
        </authorList>
    </citation>
    <scope>NUCLEOTIDE SEQUENCE [LARGE SCALE GENOMIC DNA]</scope>
    <source>
        <strain evidence="4">CCM 7043</strain>
    </source>
</reference>
<protein>
    <submittedName>
        <fullName evidence="3">VC0807 family protein</fullName>
    </submittedName>
</protein>
<comment type="caution">
    <text evidence="3">The sequence shown here is derived from an EMBL/GenBank/DDBJ whole genome shotgun (WGS) entry which is preliminary data.</text>
</comment>
<proteinExistence type="predicted"/>
<feature type="region of interest" description="Disordered" evidence="1">
    <location>
        <begin position="1"/>
        <end position="22"/>
    </location>
</feature>
<dbReference type="Proteomes" id="UP001597114">
    <property type="component" value="Unassembled WGS sequence"/>
</dbReference>
<feature type="transmembrane region" description="Helical" evidence="2">
    <location>
        <begin position="109"/>
        <end position="129"/>
    </location>
</feature>
<feature type="transmembrane region" description="Helical" evidence="2">
    <location>
        <begin position="82"/>
        <end position="103"/>
    </location>
</feature>
<keyword evidence="4" id="KW-1185">Reference proteome</keyword>
<sequence length="226" mass="23899">MPNIASNASAPTEPLPEAGRTGHSRRGAFLSMARGLAWDVGLPVAAYYALHLAGATDWVALLAATGVAAARTLWGVVRHRTLNQFATVMLLVYGIGLLLAFVSGDPRMLLLKSSLVTAAVGAVFLGTAVRGRRPLTLSAAQSFMPARSEALTEMYDGDLDVRRAFRLTSAVWGVGLVAEAVLRLPLVFLLPVEIGVGASEGLFIAAFVGLMVWNGWYIGRVLPGRA</sequence>
<accession>A0ABW4F6A2</accession>
<feature type="transmembrane region" description="Helical" evidence="2">
    <location>
        <begin position="45"/>
        <end position="70"/>
    </location>
</feature>
<dbReference type="NCBIfam" id="NF041646">
    <property type="entry name" value="VC0807_fam"/>
    <property type="match status" value="1"/>
</dbReference>
<keyword evidence="2" id="KW-0472">Membrane</keyword>
<evidence type="ECO:0000313" key="3">
    <source>
        <dbReference type="EMBL" id="MFD1522437.1"/>
    </source>
</evidence>
<dbReference type="EMBL" id="JBHUCO010000045">
    <property type="protein sequence ID" value="MFD1522437.1"/>
    <property type="molecule type" value="Genomic_DNA"/>
</dbReference>
<organism evidence="3 4">
    <name type="scientific">Pseudonocardia yunnanensis</name>
    <dbReference type="NCBI Taxonomy" id="58107"/>
    <lineage>
        <taxon>Bacteria</taxon>
        <taxon>Bacillati</taxon>
        <taxon>Actinomycetota</taxon>
        <taxon>Actinomycetes</taxon>
        <taxon>Pseudonocardiales</taxon>
        <taxon>Pseudonocardiaceae</taxon>
        <taxon>Pseudonocardia</taxon>
    </lineage>
</organism>
<feature type="compositionally biased region" description="Polar residues" evidence="1">
    <location>
        <begin position="1"/>
        <end position="10"/>
    </location>
</feature>
<feature type="transmembrane region" description="Helical" evidence="2">
    <location>
        <begin position="170"/>
        <end position="190"/>
    </location>
</feature>
<dbReference type="RefSeq" id="WP_344723800.1">
    <property type="nucleotide sequence ID" value="NZ_BAAAUS010000023.1"/>
</dbReference>
<evidence type="ECO:0000256" key="2">
    <source>
        <dbReference type="SAM" id="Phobius"/>
    </source>
</evidence>
<keyword evidence="2" id="KW-1133">Transmembrane helix</keyword>
<name>A0ABW4F6A2_9PSEU</name>
<keyword evidence="2" id="KW-0812">Transmembrane</keyword>
<evidence type="ECO:0000256" key="1">
    <source>
        <dbReference type="SAM" id="MobiDB-lite"/>
    </source>
</evidence>
<gene>
    <name evidence="3" type="ORF">ACFSJD_33415</name>
</gene>